<reference evidence="2" key="1">
    <citation type="journal article" date="2023" name="Science">
        <title>Genome structures resolve the early diversification of teleost fishes.</title>
        <authorList>
            <person name="Parey E."/>
            <person name="Louis A."/>
            <person name="Montfort J."/>
            <person name="Bouchez O."/>
            <person name="Roques C."/>
            <person name="Iampietro C."/>
            <person name="Lluch J."/>
            <person name="Castinel A."/>
            <person name="Donnadieu C."/>
            <person name="Desvignes T."/>
            <person name="Floi Bucao C."/>
            <person name="Jouanno E."/>
            <person name="Wen M."/>
            <person name="Mejri S."/>
            <person name="Dirks R."/>
            <person name="Jansen H."/>
            <person name="Henkel C."/>
            <person name="Chen W.J."/>
            <person name="Zahm M."/>
            <person name="Cabau C."/>
            <person name="Klopp C."/>
            <person name="Thompson A.W."/>
            <person name="Robinson-Rechavi M."/>
            <person name="Braasch I."/>
            <person name="Lecointre G."/>
            <person name="Bobe J."/>
            <person name="Postlethwait J.H."/>
            <person name="Berthelot C."/>
            <person name="Roest Crollius H."/>
            <person name="Guiguen Y."/>
        </authorList>
    </citation>
    <scope>NUCLEOTIDE SEQUENCE</scope>
    <source>
        <strain evidence="2">NC1722</strain>
    </source>
</reference>
<evidence type="ECO:0000256" key="1">
    <source>
        <dbReference type="SAM" id="MobiDB-lite"/>
    </source>
</evidence>
<dbReference type="EMBL" id="JAINUG010000019">
    <property type="protein sequence ID" value="KAJ8412440.1"/>
    <property type="molecule type" value="Genomic_DNA"/>
</dbReference>
<dbReference type="PANTHER" id="PTHR37984:SF5">
    <property type="entry name" value="PROTEIN NYNRIN-LIKE"/>
    <property type="match status" value="1"/>
</dbReference>
<feature type="region of interest" description="Disordered" evidence="1">
    <location>
        <begin position="1"/>
        <end position="20"/>
    </location>
</feature>
<evidence type="ECO:0000313" key="2">
    <source>
        <dbReference type="EMBL" id="KAJ8412440.1"/>
    </source>
</evidence>
<organism evidence="2 3">
    <name type="scientific">Aldrovandia affinis</name>
    <dbReference type="NCBI Taxonomy" id="143900"/>
    <lineage>
        <taxon>Eukaryota</taxon>
        <taxon>Metazoa</taxon>
        <taxon>Chordata</taxon>
        <taxon>Craniata</taxon>
        <taxon>Vertebrata</taxon>
        <taxon>Euteleostomi</taxon>
        <taxon>Actinopterygii</taxon>
        <taxon>Neopterygii</taxon>
        <taxon>Teleostei</taxon>
        <taxon>Notacanthiformes</taxon>
        <taxon>Halosauridae</taxon>
        <taxon>Aldrovandia</taxon>
    </lineage>
</organism>
<name>A0AAD7WXA7_9TELE</name>
<sequence length="70" mass="7886">MAAGEDGDTEEEAAPAHRCCPPPTNVSNLQSFLGLASYYRRYMQDFATIARPLHHLTDRGQLYVWEDPCT</sequence>
<dbReference type="AlphaFoldDB" id="A0AAD7WXA7"/>
<accession>A0AAD7WXA7</accession>
<dbReference type="InterPro" id="IPR050951">
    <property type="entry name" value="Retrovirus_Pol_polyprotein"/>
</dbReference>
<keyword evidence="3" id="KW-1185">Reference proteome</keyword>
<dbReference type="PANTHER" id="PTHR37984">
    <property type="entry name" value="PROTEIN CBG26694"/>
    <property type="match status" value="1"/>
</dbReference>
<proteinExistence type="predicted"/>
<feature type="compositionally biased region" description="Acidic residues" evidence="1">
    <location>
        <begin position="1"/>
        <end position="13"/>
    </location>
</feature>
<dbReference type="Proteomes" id="UP001221898">
    <property type="component" value="Unassembled WGS sequence"/>
</dbReference>
<dbReference type="InterPro" id="IPR043128">
    <property type="entry name" value="Rev_trsase/Diguanyl_cyclase"/>
</dbReference>
<dbReference type="SUPFAM" id="SSF56672">
    <property type="entry name" value="DNA/RNA polymerases"/>
    <property type="match status" value="1"/>
</dbReference>
<gene>
    <name evidence="2" type="ORF">AAFF_G00127760</name>
</gene>
<protein>
    <submittedName>
        <fullName evidence="2">Uncharacterized protein</fullName>
    </submittedName>
</protein>
<dbReference type="InterPro" id="IPR043502">
    <property type="entry name" value="DNA/RNA_pol_sf"/>
</dbReference>
<evidence type="ECO:0000313" key="3">
    <source>
        <dbReference type="Proteomes" id="UP001221898"/>
    </source>
</evidence>
<dbReference type="Gene3D" id="3.30.70.270">
    <property type="match status" value="1"/>
</dbReference>
<comment type="caution">
    <text evidence="2">The sequence shown here is derived from an EMBL/GenBank/DDBJ whole genome shotgun (WGS) entry which is preliminary data.</text>
</comment>